<name>A0A8J6UQN5_9BACT</name>
<dbReference type="InterPro" id="IPR005479">
    <property type="entry name" value="CPAse_ATP-bd"/>
</dbReference>
<dbReference type="RefSeq" id="WP_191153613.1">
    <property type="nucleotide sequence ID" value="NZ_JACWUN010000001.1"/>
</dbReference>
<evidence type="ECO:0000259" key="2">
    <source>
        <dbReference type="PROSITE" id="PS50975"/>
    </source>
</evidence>
<proteinExistence type="predicted"/>
<dbReference type="GO" id="GO:0005524">
    <property type="term" value="F:ATP binding"/>
    <property type="evidence" value="ECO:0007669"/>
    <property type="project" value="UniProtKB-UniRule"/>
</dbReference>
<dbReference type="EMBL" id="JACWUN010000001">
    <property type="protein sequence ID" value="MBD1399346.1"/>
    <property type="molecule type" value="Genomic_DNA"/>
</dbReference>
<organism evidence="3 4">
    <name type="scientific">Pelovirga terrestris</name>
    <dbReference type="NCBI Taxonomy" id="2771352"/>
    <lineage>
        <taxon>Bacteria</taxon>
        <taxon>Pseudomonadati</taxon>
        <taxon>Thermodesulfobacteriota</taxon>
        <taxon>Desulfuromonadia</taxon>
        <taxon>Geobacterales</taxon>
        <taxon>Geobacteraceae</taxon>
        <taxon>Pelovirga</taxon>
    </lineage>
</organism>
<reference evidence="3" key="1">
    <citation type="submission" date="2020-09" db="EMBL/GenBank/DDBJ databases">
        <title>Pelobacter alkaliphilus sp. nov., a novel anaerobic arsenate-reducing bacterium from terrestrial mud volcano.</title>
        <authorList>
            <person name="Khomyakova M.A."/>
            <person name="Merkel A.Y."/>
            <person name="Slobodkin A.I."/>
        </authorList>
    </citation>
    <scope>NUCLEOTIDE SEQUENCE</scope>
    <source>
        <strain evidence="3">M08fum</strain>
    </source>
</reference>
<dbReference type="AlphaFoldDB" id="A0A8J6UQN5"/>
<evidence type="ECO:0000313" key="4">
    <source>
        <dbReference type="Proteomes" id="UP000632828"/>
    </source>
</evidence>
<gene>
    <name evidence="3" type="ORF">ICT70_01525</name>
</gene>
<dbReference type="Gene3D" id="3.30.470.20">
    <property type="entry name" value="ATP-grasp fold, B domain"/>
    <property type="match status" value="1"/>
</dbReference>
<protein>
    <submittedName>
        <fullName evidence="3">ATP-grasp domain-containing protein</fullName>
    </submittedName>
</protein>
<evidence type="ECO:0000313" key="3">
    <source>
        <dbReference type="EMBL" id="MBD1399346.1"/>
    </source>
</evidence>
<accession>A0A8J6UQN5</accession>
<dbReference type="SUPFAM" id="SSF56059">
    <property type="entry name" value="Glutathione synthetase ATP-binding domain-like"/>
    <property type="match status" value="1"/>
</dbReference>
<dbReference type="Proteomes" id="UP000632828">
    <property type="component" value="Unassembled WGS sequence"/>
</dbReference>
<dbReference type="GO" id="GO:0046872">
    <property type="term" value="F:metal ion binding"/>
    <property type="evidence" value="ECO:0007669"/>
    <property type="project" value="InterPro"/>
</dbReference>
<dbReference type="Pfam" id="PF02655">
    <property type="entry name" value="ATP-grasp_3"/>
    <property type="match status" value="1"/>
</dbReference>
<sequence>MKILVTNANSRMALCITRALKKKGHDVVVADYIKNSMCFFSNKKSDYFIYPSPYSDPDGFISFILEKVKTLNIDVVFPVHEETFLLSKRKSEVEKHVGLAVPDYEPFLTVHNKDKLYDALIQQSIKTPKTLYLKDFSDYNEIKMKLPGKVVLKPRQGGGNWGIFFPDPVFCYNEQIKPYLKDLNVDIARVLVQEWIPTQEKYSHVVIYQNGQFIQDFADIHVRDFPLSGGSGVLRKTCDASPMTEISKHLFDDIGWHGMAEVEYVSHAETGEFYLIEINPRVWGGVNSAITSSLDIVGMYLDIAVGKRAMPGCYKTDVQTRWFWGDMRVFPEYFNKSKSKFGAAGHYLHLLIDKTKTDEFYWDDPMPFFAWPCHTLYKMFKNRGFQPVAYDSLTGEWD</sequence>
<dbReference type="PROSITE" id="PS50975">
    <property type="entry name" value="ATP_GRASP"/>
    <property type="match status" value="1"/>
</dbReference>
<evidence type="ECO:0000256" key="1">
    <source>
        <dbReference type="PROSITE-ProRule" id="PRU00409"/>
    </source>
</evidence>
<feature type="domain" description="ATP-grasp" evidence="2">
    <location>
        <begin position="117"/>
        <end position="305"/>
    </location>
</feature>
<comment type="caution">
    <text evidence="3">The sequence shown here is derived from an EMBL/GenBank/DDBJ whole genome shotgun (WGS) entry which is preliminary data.</text>
</comment>
<keyword evidence="1" id="KW-0547">Nucleotide-binding</keyword>
<dbReference type="PROSITE" id="PS00867">
    <property type="entry name" value="CPSASE_2"/>
    <property type="match status" value="1"/>
</dbReference>
<keyword evidence="1" id="KW-0067">ATP-binding</keyword>
<dbReference type="InterPro" id="IPR003806">
    <property type="entry name" value="ATP-grasp_PylC-type"/>
</dbReference>
<dbReference type="Gene3D" id="3.40.50.20">
    <property type="match status" value="1"/>
</dbReference>
<dbReference type="InterPro" id="IPR011761">
    <property type="entry name" value="ATP-grasp"/>
</dbReference>
<keyword evidence="4" id="KW-1185">Reference proteome</keyword>